<dbReference type="SUPFAM" id="SSF46955">
    <property type="entry name" value="Putative DNA-binding domain"/>
    <property type="match status" value="1"/>
</dbReference>
<organism evidence="3 4">
    <name type="scientific">Saccharopolyspora oryzae</name>
    <dbReference type="NCBI Taxonomy" id="2997343"/>
    <lineage>
        <taxon>Bacteria</taxon>
        <taxon>Bacillati</taxon>
        <taxon>Actinomycetota</taxon>
        <taxon>Actinomycetes</taxon>
        <taxon>Pseudonocardiales</taxon>
        <taxon>Pseudonocardiaceae</taxon>
        <taxon>Saccharopolyspora</taxon>
    </lineage>
</organism>
<keyword evidence="1" id="KW-0238">DNA-binding</keyword>
<sequence length="271" mass="29455">MFSIGDFARHGRVSVRMLRHYDAIGLLQPAHVNRSTGHRAYHAAQLARLNRLVALKELGFTLQQVQQILDEEFSAEQLRGMLALRQAELQNQIEADTARLTRVRARLQIIEAEGTMPTEDVIIKSLPAVRLAELSGTARNMDPQSIGPVIQGLYDELCAGLERAGVTPVGPATGYYTDGEDADTVVVHAGMPVNAEPDPAFEFDVVDLPAVERAATIVHRGSMDDCLPTYQALAQWMEAAGHQPGGAEREVTLACPEDPAGMVTEIQTPIA</sequence>
<dbReference type="Pfam" id="PF06445">
    <property type="entry name" value="GyrI-like"/>
    <property type="match status" value="1"/>
</dbReference>
<dbReference type="PROSITE" id="PS50937">
    <property type="entry name" value="HTH_MERR_2"/>
    <property type="match status" value="1"/>
</dbReference>
<reference evidence="3 4" key="1">
    <citation type="submission" date="2022-11" db="EMBL/GenBank/DDBJ databases">
        <title>Draft genome sequence of Saccharopolyspora sp. WRP15-2 isolated from rhizosphere soils of wild rice in Thailand.</title>
        <authorList>
            <person name="Duangmal K."/>
            <person name="Kammanee S."/>
            <person name="Muangham S."/>
        </authorList>
    </citation>
    <scope>NUCLEOTIDE SEQUENCE [LARGE SCALE GENOMIC DNA]</scope>
    <source>
        <strain evidence="3 4">WRP15-2</strain>
    </source>
</reference>
<dbReference type="Gene3D" id="1.10.1660.10">
    <property type="match status" value="1"/>
</dbReference>
<dbReference type="InterPro" id="IPR011256">
    <property type="entry name" value="Reg_factor_effector_dom_sf"/>
</dbReference>
<evidence type="ECO:0000313" key="4">
    <source>
        <dbReference type="Proteomes" id="UP001210380"/>
    </source>
</evidence>
<dbReference type="InterPro" id="IPR009061">
    <property type="entry name" value="DNA-bd_dom_put_sf"/>
</dbReference>
<evidence type="ECO:0000256" key="1">
    <source>
        <dbReference type="ARBA" id="ARBA00023125"/>
    </source>
</evidence>
<comment type="caution">
    <text evidence="3">The sequence shown here is derived from an EMBL/GenBank/DDBJ whole genome shotgun (WGS) entry which is preliminary data.</text>
</comment>
<accession>A0ABT4V471</accession>
<dbReference type="Gene3D" id="3.20.80.10">
    <property type="entry name" value="Regulatory factor, effector binding domain"/>
    <property type="match status" value="1"/>
</dbReference>
<dbReference type="PANTHER" id="PTHR30204">
    <property type="entry name" value="REDOX-CYCLING DRUG-SENSING TRANSCRIPTIONAL ACTIVATOR SOXR"/>
    <property type="match status" value="1"/>
</dbReference>
<dbReference type="Proteomes" id="UP001210380">
    <property type="component" value="Unassembled WGS sequence"/>
</dbReference>
<dbReference type="InterPro" id="IPR000551">
    <property type="entry name" value="MerR-type_HTH_dom"/>
</dbReference>
<dbReference type="EMBL" id="JAQGLA010000049">
    <property type="protein sequence ID" value="MDA3628608.1"/>
    <property type="molecule type" value="Genomic_DNA"/>
</dbReference>
<dbReference type="InterPro" id="IPR010499">
    <property type="entry name" value="AraC_E-bd"/>
</dbReference>
<protein>
    <submittedName>
        <fullName evidence="3">MerR family transcriptional regulator</fullName>
    </submittedName>
</protein>
<dbReference type="InterPro" id="IPR029442">
    <property type="entry name" value="GyrI-like"/>
</dbReference>
<feature type="domain" description="HTH merR-type" evidence="2">
    <location>
        <begin position="1"/>
        <end position="71"/>
    </location>
</feature>
<dbReference type="SMART" id="SM00422">
    <property type="entry name" value="HTH_MERR"/>
    <property type="match status" value="1"/>
</dbReference>
<evidence type="ECO:0000313" key="3">
    <source>
        <dbReference type="EMBL" id="MDA3628608.1"/>
    </source>
</evidence>
<gene>
    <name evidence="3" type="ORF">OU415_24460</name>
</gene>
<proteinExistence type="predicted"/>
<dbReference type="PANTHER" id="PTHR30204:SF97">
    <property type="entry name" value="MERR FAMILY REGULATORY PROTEIN"/>
    <property type="match status" value="1"/>
</dbReference>
<keyword evidence="4" id="KW-1185">Reference proteome</keyword>
<name>A0ABT4V471_9PSEU</name>
<dbReference type="SMART" id="SM00871">
    <property type="entry name" value="AraC_E_bind"/>
    <property type="match status" value="1"/>
</dbReference>
<dbReference type="SUPFAM" id="SSF55136">
    <property type="entry name" value="Probable bacterial effector-binding domain"/>
    <property type="match status" value="1"/>
</dbReference>
<dbReference type="Pfam" id="PF13411">
    <property type="entry name" value="MerR_1"/>
    <property type="match status" value="1"/>
</dbReference>
<dbReference type="CDD" id="cd01107">
    <property type="entry name" value="HTH_BmrR"/>
    <property type="match status" value="1"/>
</dbReference>
<evidence type="ECO:0000259" key="2">
    <source>
        <dbReference type="PROSITE" id="PS50937"/>
    </source>
</evidence>
<dbReference type="InterPro" id="IPR047057">
    <property type="entry name" value="MerR_fam"/>
</dbReference>
<dbReference type="RefSeq" id="WP_270951514.1">
    <property type="nucleotide sequence ID" value="NZ_JAQGLA010000049.1"/>
</dbReference>